<keyword evidence="2" id="KW-1185">Reference proteome</keyword>
<proteinExistence type="predicted"/>
<dbReference type="EMBL" id="JASCIR010000040">
    <property type="protein sequence ID" value="MDI3390162.1"/>
    <property type="molecule type" value="Genomic_DNA"/>
</dbReference>
<organism evidence="1 2">
    <name type="scientific">Streptomyces solicavernae</name>
    <dbReference type="NCBI Taxonomy" id="3043614"/>
    <lineage>
        <taxon>Bacteria</taxon>
        <taxon>Bacillati</taxon>
        <taxon>Actinomycetota</taxon>
        <taxon>Actinomycetes</taxon>
        <taxon>Kitasatosporales</taxon>
        <taxon>Streptomycetaceae</taxon>
        <taxon>Streptomyces</taxon>
    </lineage>
</organism>
<gene>
    <name evidence="1" type="ORF">QIS99_28810</name>
</gene>
<evidence type="ECO:0000313" key="1">
    <source>
        <dbReference type="EMBL" id="MDI3390162.1"/>
    </source>
</evidence>
<reference evidence="1 2" key="1">
    <citation type="submission" date="2023-05" db="EMBL/GenBank/DDBJ databases">
        <title>Draft genome sequence of Streptomyces sp. B-S-A8 isolated from a cave soil in Thailand.</title>
        <authorList>
            <person name="Chamroensaksri N."/>
            <person name="Muangham S."/>
        </authorList>
    </citation>
    <scope>NUCLEOTIDE SEQUENCE [LARGE SCALE GENOMIC DNA]</scope>
    <source>
        <strain evidence="1 2">B-S-A8</strain>
    </source>
</reference>
<comment type="caution">
    <text evidence="1">The sequence shown here is derived from an EMBL/GenBank/DDBJ whole genome shotgun (WGS) entry which is preliminary data.</text>
</comment>
<evidence type="ECO:0000313" key="2">
    <source>
        <dbReference type="Proteomes" id="UP001224661"/>
    </source>
</evidence>
<name>A0ABT6S0F2_9ACTN</name>
<accession>A0ABT6S0F2</accession>
<protein>
    <submittedName>
        <fullName evidence="1">Uncharacterized protein</fullName>
    </submittedName>
</protein>
<sequence length="72" mass="7479">MSITLTPIDEQAALDASRILAELSVAPTEPSVLRIASEILPPVTDSVRRAVADPGAEDDDLLALTIAVGVLN</sequence>
<dbReference type="Proteomes" id="UP001224661">
    <property type="component" value="Unassembled WGS sequence"/>
</dbReference>
<dbReference type="RefSeq" id="WP_282516641.1">
    <property type="nucleotide sequence ID" value="NZ_JASCIR010000040.1"/>
</dbReference>